<dbReference type="SUPFAM" id="SSF52777">
    <property type="entry name" value="CoA-dependent acyltransferases"/>
    <property type="match status" value="2"/>
</dbReference>
<protein>
    <submittedName>
        <fullName evidence="5">Amino acid adenylation domain-containing protein</fullName>
    </submittedName>
</protein>
<dbReference type="InterPro" id="IPR009081">
    <property type="entry name" value="PP-bd_ACP"/>
</dbReference>
<dbReference type="Gene3D" id="3.40.50.980">
    <property type="match status" value="2"/>
</dbReference>
<dbReference type="InterPro" id="IPR023213">
    <property type="entry name" value="CAT-like_dom_sf"/>
</dbReference>
<dbReference type="PROSITE" id="PS00012">
    <property type="entry name" value="PHOSPHOPANTETHEINE"/>
    <property type="match status" value="1"/>
</dbReference>
<dbReference type="InterPro" id="IPR029058">
    <property type="entry name" value="AB_hydrolase_fold"/>
</dbReference>
<evidence type="ECO:0000256" key="3">
    <source>
        <dbReference type="ARBA" id="ARBA00022553"/>
    </source>
</evidence>
<dbReference type="InterPro" id="IPR006162">
    <property type="entry name" value="Ppantetheine_attach_site"/>
</dbReference>
<evidence type="ECO:0000256" key="1">
    <source>
        <dbReference type="ARBA" id="ARBA00001957"/>
    </source>
</evidence>
<dbReference type="RefSeq" id="WP_260190197.1">
    <property type="nucleotide sequence ID" value="NZ_JAFFZE010000006.1"/>
</dbReference>
<evidence type="ECO:0000313" key="6">
    <source>
        <dbReference type="Proteomes" id="UP001156441"/>
    </source>
</evidence>
<dbReference type="CDD" id="cd19531">
    <property type="entry name" value="LCL_NRPS-like"/>
    <property type="match status" value="1"/>
</dbReference>
<dbReference type="Pfam" id="PF00668">
    <property type="entry name" value="Condensation"/>
    <property type="match status" value="1"/>
</dbReference>
<dbReference type="InterPro" id="IPR036736">
    <property type="entry name" value="ACP-like_sf"/>
</dbReference>
<dbReference type="PANTHER" id="PTHR45527:SF1">
    <property type="entry name" value="FATTY ACID SYNTHASE"/>
    <property type="match status" value="1"/>
</dbReference>
<reference evidence="5 6" key="1">
    <citation type="submission" date="2021-02" db="EMBL/GenBank/DDBJ databases">
        <title>Actinophytocola xerophila sp. nov., isolated from soil of cotton cropping field.</title>
        <authorList>
            <person name="Huang R."/>
            <person name="Chen X."/>
            <person name="Ge X."/>
            <person name="Liu W."/>
        </authorList>
    </citation>
    <scope>NUCLEOTIDE SEQUENCE [LARGE SCALE GENOMIC DNA]</scope>
    <source>
        <strain evidence="5 6">S1-96</strain>
    </source>
</reference>
<dbReference type="SUPFAM" id="SSF56801">
    <property type="entry name" value="Acetyl-CoA synthetase-like"/>
    <property type="match status" value="1"/>
</dbReference>
<gene>
    <name evidence="5" type="ORF">JT362_06985</name>
</gene>
<sequence length="1023" mass="108982">MFVFPTSSGQRRLWLLDQLIPGSPAYNLGWRVTLTGPLDPGRLTEALRAVVGRHEALRTTFAATDGVPTQVVTPRTHVPLVAIEPSEVDALVREPFDLAGGPLLRAGLVRHSAEAHELILVVHHAVVDGWSCAILFDELARCYGRTPLPEPPLQYPDYAVWQREQAEANSFAGAARYWTEALAGIPTVLPLPTDRPHTAARGRGAELVTDLEPAPGASFGELLAVFQAVLHRLSGQAEFLVATPVSARTRPETEHLVGFLANTLALPARITPETTFAQLADATQGAVEDALAHQELPFEQLVDLLAPQRSMAHAPLVQTMFSVEPKPAPATVDGVTFAPELLGNGGSKFDLFLTVEPGADRWRARWNYDTDLFDEATVAGFAEIYAVALRAARTGRDRPVAELPLTTATPPVTAVRPGGAIQVDLRRFGDAPAVAGPDGTRTYAELDAEANRLAHLLRANGVGQDVPVALCLARGTRVPLAVLATWRAGGGYLPLDPSWPVDRLTTMASDAGAPVLVTHAAAAVELPGDWTVIDLDTVDLSAQPDTPPEVEVPPTALAYLLYTSGSTGRPKGVAVTRGGVANLLGAMDELLDLSPADRLASITTPSFDVSVVEMFAPLLRGASVTFVAADEVADGHRLRERITDATVVQGTPSAWRMIVAAGGVPAGVRLRVTGGEALTRDLADALLADDAVLIDGYGPTETTVYSAAGRVPPAPYPIRLGPAVGGSTLHVLDPNLAQVPDGVIGELHIGGAGVARGYRNLPALTAEKFRPDPFSATPGARLYATGDLVRRRGGGLEFLGRADHQVKVRGFRIELGEVEAALRAHDSVRDAVVTTWSAGDADVRLVAYLVPRRRVGTAELRPWLARRLPDYMHPSRYVMLDALPTTPTGKVDRAALPEPVWTRERTHTVAPRTDTERRLATIWREVLSLGPDTPLGVHDDFFALGGHSLTATQLIARIRGGMAVDLPLAALFTAPTIAGLAESVAAGRTGRADGPRTLLDQLDELSDAEVDRLLTTLIEDGEL</sequence>
<comment type="cofactor">
    <cofactor evidence="1">
        <name>pantetheine 4'-phosphate</name>
        <dbReference type="ChEBI" id="CHEBI:47942"/>
    </cofactor>
</comment>
<dbReference type="PANTHER" id="PTHR45527">
    <property type="entry name" value="NONRIBOSOMAL PEPTIDE SYNTHETASE"/>
    <property type="match status" value="1"/>
</dbReference>
<dbReference type="CDD" id="cd05930">
    <property type="entry name" value="A_NRPS"/>
    <property type="match status" value="1"/>
</dbReference>
<dbReference type="Pfam" id="PF00501">
    <property type="entry name" value="AMP-binding"/>
    <property type="match status" value="1"/>
</dbReference>
<dbReference type="Gene3D" id="2.30.38.10">
    <property type="entry name" value="Luciferase, Domain 3"/>
    <property type="match status" value="1"/>
</dbReference>
<dbReference type="InterPro" id="IPR010071">
    <property type="entry name" value="AA_adenyl_dom"/>
</dbReference>
<keyword evidence="2" id="KW-0596">Phosphopantetheine</keyword>
<dbReference type="PROSITE" id="PS50075">
    <property type="entry name" value="CARRIER"/>
    <property type="match status" value="1"/>
</dbReference>
<feature type="domain" description="Carrier" evidence="4">
    <location>
        <begin position="913"/>
        <end position="988"/>
    </location>
</feature>
<dbReference type="InterPro" id="IPR001242">
    <property type="entry name" value="Condensation_dom"/>
</dbReference>
<dbReference type="Gene3D" id="3.30.300.30">
    <property type="match status" value="1"/>
</dbReference>
<organism evidence="5 6">
    <name type="scientific">Actinophytocola gossypii</name>
    <dbReference type="NCBI Taxonomy" id="2812003"/>
    <lineage>
        <taxon>Bacteria</taxon>
        <taxon>Bacillati</taxon>
        <taxon>Actinomycetota</taxon>
        <taxon>Actinomycetes</taxon>
        <taxon>Pseudonocardiales</taxon>
        <taxon>Pseudonocardiaceae</taxon>
    </lineage>
</organism>
<dbReference type="SUPFAM" id="SSF47336">
    <property type="entry name" value="ACP-like"/>
    <property type="match status" value="1"/>
</dbReference>
<proteinExistence type="predicted"/>
<dbReference type="InterPro" id="IPR020806">
    <property type="entry name" value="PKS_PP-bd"/>
</dbReference>
<dbReference type="NCBIfam" id="TIGR01733">
    <property type="entry name" value="AA-adenyl-dom"/>
    <property type="match status" value="1"/>
</dbReference>
<dbReference type="InterPro" id="IPR045851">
    <property type="entry name" value="AMP-bd_C_sf"/>
</dbReference>
<keyword evidence="6" id="KW-1185">Reference proteome</keyword>
<evidence type="ECO:0000259" key="4">
    <source>
        <dbReference type="PROSITE" id="PS50075"/>
    </source>
</evidence>
<dbReference type="Pfam" id="PF13193">
    <property type="entry name" value="AMP-binding_C"/>
    <property type="match status" value="1"/>
</dbReference>
<dbReference type="Proteomes" id="UP001156441">
    <property type="component" value="Unassembled WGS sequence"/>
</dbReference>
<dbReference type="PROSITE" id="PS00455">
    <property type="entry name" value="AMP_BINDING"/>
    <property type="match status" value="1"/>
</dbReference>
<dbReference type="InterPro" id="IPR020845">
    <property type="entry name" value="AMP-binding_CS"/>
</dbReference>
<evidence type="ECO:0000313" key="5">
    <source>
        <dbReference type="EMBL" id="MCT2582862.1"/>
    </source>
</evidence>
<dbReference type="Gene3D" id="3.30.559.30">
    <property type="entry name" value="Nonribosomal peptide synthetase, condensation domain"/>
    <property type="match status" value="1"/>
</dbReference>
<dbReference type="Gene3D" id="3.30.559.10">
    <property type="entry name" value="Chloramphenicol acetyltransferase-like domain"/>
    <property type="match status" value="1"/>
</dbReference>
<accession>A0ABT2J4R9</accession>
<keyword evidence="3" id="KW-0597">Phosphoprotein</keyword>
<dbReference type="Pfam" id="PF00550">
    <property type="entry name" value="PP-binding"/>
    <property type="match status" value="1"/>
</dbReference>
<dbReference type="InterPro" id="IPR000873">
    <property type="entry name" value="AMP-dep_synth/lig_dom"/>
</dbReference>
<comment type="caution">
    <text evidence="5">The sequence shown here is derived from an EMBL/GenBank/DDBJ whole genome shotgun (WGS) entry which is preliminary data.</text>
</comment>
<dbReference type="EMBL" id="JAFFZE010000006">
    <property type="protein sequence ID" value="MCT2582862.1"/>
    <property type="molecule type" value="Genomic_DNA"/>
</dbReference>
<evidence type="ECO:0000256" key="2">
    <source>
        <dbReference type="ARBA" id="ARBA00022450"/>
    </source>
</evidence>
<name>A0ABT2J4R9_9PSEU</name>
<dbReference type="SMART" id="SM00823">
    <property type="entry name" value="PKS_PP"/>
    <property type="match status" value="1"/>
</dbReference>
<dbReference type="InterPro" id="IPR025110">
    <property type="entry name" value="AMP-bd_C"/>
</dbReference>
<dbReference type="Gene3D" id="3.40.50.1820">
    <property type="entry name" value="alpha/beta hydrolase"/>
    <property type="match status" value="1"/>
</dbReference>